<reference evidence="2" key="1">
    <citation type="submission" date="2016-11" db="UniProtKB">
        <authorList>
            <consortium name="WormBaseParasite"/>
        </authorList>
    </citation>
    <scope>IDENTIFICATION</scope>
    <source>
        <strain evidence="2">KR3021</strain>
    </source>
</reference>
<sequence length="98" mass="11166">MSAVKSISVLSSDQKELDLPRCVVEYSGFLSQMINDLGIELDSTEDIGIERIPLKCTKQGLEKIIEVCKFYNYNPKLEEGDTEDAKALYQTKINLYRK</sequence>
<organism evidence="1 2">
    <name type="scientific">Rhabditophanes sp. KR3021</name>
    <dbReference type="NCBI Taxonomy" id="114890"/>
    <lineage>
        <taxon>Eukaryota</taxon>
        <taxon>Metazoa</taxon>
        <taxon>Ecdysozoa</taxon>
        <taxon>Nematoda</taxon>
        <taxon>Chromadorea</taxon>
        <taxon>Rhabditida</taxon>
        <taxon>Tylenchina</taxon>
        <taxon>Panagrolaimomorpha</taxon>
        <taxon>Strongyloidoidea</taxon>
        <taxon>Alloionematidae</taxon>
        <taxon>Rhabditophanes</taxon>
    </lineage>
</organism>
<dbReference type="WBParaSite" id="RSKR_0000140700.1">
    <property type="protein sequence ID" value="RSKR_0000140700.1"/>
    <property type="gene ID" value="RSKR_0000140700"/>
</dbReference>
<accession>A0AC35TK26</accession>
<proteinExistence type="predicted"/>
<name>A0AC35TK26_9BILA</name>
<protein>
    <submittedName>
        <fullName evidence="2">Skp1_POZ domain-containing protein</fullName>
    </submittedName>
</protein>
<evidence type="ECO:0000313" key="2">
    <source>
        <dbReference type="WBParaSite" id="RSKR_0000140700.1"/>
    </source>
</evidence>
<dbReference type="Proteomes" id="UP000095286">
    <property type="component" value="Unplaced"/>
</dbReference>
<evidence type="ECO:0000313" key="1">
    <source>
        <dbReference type="Proteomes" id="UP000095286"/>
    </source>
</evidence>